<sequence>MRSALAGFWNDALKIEPTPHGFAIALPQTGADGWQLVAELTQVTPGHAELSDAGKTLGGLAAQGQNIEADTIREHVDTILKQSGAERRGLELVRVLSLPIDPADVHVFAEALSAISHLWVLHEPTVRTQNIADITLRRVFSDRKLEAKAGVTLDGKTEKGVRVDYLVQPRRTVAFEILRRRRNLLPVMEQWGYRWQDLRKTRADLMPVMLYDPAMQEVDNASRTIGEEVCTLFCAYNETDRIHEVLDEAGKS</sequence>
<evidence type="ECO:0000313" key="1">
    <source>
        <dbReference type="EMBL" id="OAM90732.1"/>
    </source>
</evidence>
<accession>A0A178ILF9</accession>
<gene>
    <name evidence="1" type="ORF">AW736_06405</name>
</gene>
<comment type="caution">
    <text evidence="1">The sequence shown here is derived from an EMBL/GenBank/DDBJ whole genome shotgun (WGS) entry which is preliminary data.</text>
</comment>
<dbReference type="Proteomes" id="UP000078486">
    <property type="component" value="Unassembled WGS sequence"/>
</dbReference>
<proteinExistence type="predicted"/>
<name>A0A178ILF9_9BACT</name>
<evidence type="ECO:0000313" key="2">
    <source>
        <dbReference type="Proteomes" id="UP000078486"/>
    </source>
</evidence>
<reference evidence="1 2" key="1">
    <citation type="submission" date="2016-01" db="EMBL/GenBank/DDBJ databases">
        <title>High potential of lignocellulose degradation of a new Verrucomicrobia species.</title>
        <authorList>
            <person name="Wang Y."/>
            <person name="Shi Y."/>
            <person name="Qiu Z."/>
            <person name="Liu S."/>
            <person name="Yang H."/>
        </authorList>
    </citation>
    <scope>NUCLEOTIDE SEQUENCE [LARGE SCALE GENOMIC DNA]</scope>
    <source>
        <strain evidence="1 2">TSB47</strain>
    </source>
</reference>
<dbReference type="STRING" id="1184151.AW736_06405"/>
<evidence type="ECO:0008006" key="3">
    <source>
        <dbReference type="Google" id="ProtNLM"/>
    </source>
</evidence>
<protein>
    <recommendedName>
        <fullName evidence="3">DUF1828 domain-containing protein</fullName>
    </recommendedName>
</protein>
<organism evidence="1 2">
    <name type="scientific">Termitidicoccus mucosus</name>
    <dbReference type="NCBI Taxonomy" id="1184151"/>
    <lineage>
        <taxon>Bacteria</taxon>
        <taxon>Pseudomonadati</taxon>
        <taxon>Verrucomicrobiota</taxon>
        <taxon>Opitutia</taxon>
        <taxon>Opitutales</taxon>
        <taxon>Opitutaceae</taxon>
        <taxon>Termitidicoccus</taxon>
    </lineage>
</organism>
<dbReference type="AlphaFoldDB" id="A0A178ILF9"/>
<dbReference type="EMBL" id="LRRQ01000049">
    <property type="protein sequence ID" value="OAM90732.1"/>
    <property type="molecule type" value="Genomic_DNA"/>
</dbReference>
<keyword evidence="2" id="KW-1185">Reference proteome</keyword>